<dbReference type="GO" id="GO:0008732">
    <property type="term" value="F:L-allo-threonine aldolase activity"/>
    <property type="evidence" value="ECO:0007669"/>
    <property type="project" value="TreeGrafter"/>
</dbReference>
<dbReference type="GO" id="GO:0005829">
    <property type="term" value="C:cytosol"/>
    <property type="evidence" value="ECO:0007669"/>
    <property type="project" value="TreeGrafter"/>
</dbReference>
<feature type="domain" description="Aromatic amino acid beta-eliminating lyase/threonine aldolase" evidence="4">
    <location>
        <begin position="1"/>
        <end position="118"/>
    </location>
</feature>
<dbReference type="Pfam" id="PF01212">
    <property type="entry name" value="Beta_elim_lyase"/>
    <property type="match status" value="1"/>
</dbReference>
<comment type="similarity">
    <text evidence="2">Belongs to the threonine aldolase family.</text>
</comment>
<reference evidence="5" key="2">
    <citation type="journal article" date="2021" name="PeerJ">
        <title>Extensive microbial diversity within the chicken gut microbiome revealed by metagenomics and culture.</title>
        <authorList>
            <person name="Gilroy R."/>
            <person name="Ravi A."/>
            <person name="Getino M."/>
            <person name="Pursley I."/>
            <person name="Horton D.L."/>
            <person name="Alikhan N.F."/>
            <person name="Baker D."/>
            <person name="Gharbi K."/>
            <person name="Hall N."/>
            <person name="Watson M."/>
            <person name="Adriaenssens E.M."/>
            <person name="Foster-Nyarko E."/>
            <person name="Jarju S."/>
            <person name="Secka A."/>
            <person name="Antonio M."/>
            <person name="Oren A."/>
            <person name="Chaudhuri R.R."/>
            <person name="La Ragione R."/>
            <person name="Hildebrand F."/>
            <person name="Pallen M.J."/>
        </authorList>
    </citation>
    <scope>NUCLEOTIDE SEQUENCE</scope>
    <source>
        <strain evidence="5">7293</strain>
    </source>
</reference>
<reference evidence="5" key="1">
    <citation type="submission" date="2020-10" db="EMBL/GenBank/DDBJ databases">
        <authorList>
            <person name="Gilroy R."/>
        </authorList>
    </citation>
    <scope>NUCLEOTIDE SEQUENCE</scope>
    <source>
        <strain evidence="5">7293</strain>
    </source>
</reference>
<dbReference type="PANTHER" id="PTHR48097">
    <property type="entry name" value="L-THREONINE ALDOLASE-RELATED"/>
    <property type="match status" value="1"/>
</dbReference>
<feature type="non-terminal residue" evidence="5">
    <location>
        <position position="1"/>
    </location>
</feature>
<dbReference type="InterPro" id="IPR015421">
    <property type="entry name" value="PyrdxlP-dep_Trfase_major"/>
</dbReference>
<dbReference type="GO" id="GO:0006545">
    <property type="term" value="P:glycine biosynthetic process"/>
    <property type="evidence" value="ECO:0007669"/>
    <property type="project" value="TreeGrafter"/>
</dbReference>
<comment type="caution">
    <text evidence="5">The sequence shown here is derived from an EMBL/GenBank/DDBJ whole genome shotgun (WGS) entry which is preliminary data.</text>
</comment>
<accession>A0A9D9H569</accession>
<evidence type="ECO:0000256" key="3">
    <source>
        <dbReference type="ARBA" id="ARBA00022898"/>
    </source>
</evidence>
<dbReference type="InterPro" id="IPR015422">
    <property type="entry name" value="PyrdxlP-dep_Trfase_small"/>
</dbReference>
<keyword evidence="3" id="KW-0663">Pyridoxal phosphate</keyword>
<organism evidence="5 6">
    <name type="scientific">Candidatus Ornithospirochaeta stercoripullorum</name>
    <dbReference type="NCBI Taxonomy" id="2840899"/>
    <lineage>
        <taxon>Bacteria</taxon>
        <taxon>Pseudomonadati</taxon>
        <taxon>Spirochaetota</taxon>
        <taxon>Spirochaetia</taxon>
        <taxon>Spirochaetales</taxon>
        <taxon>Spirochaetaceae</taxon>
        <taxon>Spirochaetaceae incertae sedis</taxon>
        <taxon>Candidatus Ornithospirochaeta</taxon>
    </lineage>
</organism>
<dbReference type="GO" id="GO:0006567">
    <property type="term" value="P:L-threonine catabolic process"/>
    <property type="evidence" value="ECO:0007669"/>
    <property type="project" value="TreeGrafter"/>
</dbReference>
<dbReference type="InterPro" id="IPR015424">
    <property type="entry name" value="PyrdxlP-dep_Trfase"/>
</dbReference>
<dbReference type="Gene3D" id="3.40.640.10">
    <property type="entry name" value="Type I PLP-dependent aspartate aminotransferase-like (Major domain)"/>
    <property type="match status" value="1"/>
</dbReference>
<sequence>VHMDGARIFNASVESGVPVKEYADTADDITFCLSKGLGCPAFSILSSTKEFIKKAKRCRKLLGGGMRQIGIFAAAGIYALEHNIARLKEDHEHREAISNALSETGWANIVISSTNMIFFTSPYPAQSIVTAFRNKGVLFLEDGGMCRIVTSLNNNDEDVAETIEIIKSMEESEFV</sequence>
<evidence type="ECO:0000259" key="4">
    <source>
        <dbReference type="Pfam" id="PF01212"/>
    </source>
</evidence>
<name>A0A9D9H569_9SPIO</name>
<dbReference type="Proteomes" id="UP000823615">
    <property type="component" value="Unassembled WGS sequence"/>
</dbReference>
<gene>
    <name evidence="5" type="ORF">IAA97_07435</name>
</gene>
<dbReference type="EMBL" id="JADIMT010000087">
    <property type="protein sequence ID" value="MBO8436791.1"/>
    <property type="molecule type" value="Genomic_DNA"/>
</dbReference>
<dbReference type="InterPro" id="IPR001597">
    <property type="entry name" value="ArAA_b-elim_lyase/Thr_aldolase"/>
</dbReference>
<evidence type="ECO:0000313" key="5">
    <source>
        <dbReference type="EMBL" id="MBO8436791.1"/>
    </source>
</evidence>
<dbReference type="PANTHER" id="PTHR48097:SF9">
    <property type="entry name" value="L-THREONINE ALDOLASE"/>
    <property type="match status" value="1"/>
</dbReference>
<evidence type="ECO:0000313" key="6">
    <source>
        <dbReference type="Proteomes" id="UP000823615"/>
    </source>
</evidence>
<dbReference type="AlphaFoldDB" id="A0A9D9H569"/>
<protein>
    <submittedName>
        <fullName evidence="5">Low specificity L-threonine aldolase</fullName>
    </submittedName>
</protein>
<proteinExistence type="inferred from homology"/>
<dbReference type="Gene3D" id="3.90.1150.10">
    <property type="entry name" value="Aspartate Aminotransferase, domain 1"/>
    <property type="match status" value="1"/>
</dbReference>
<evidence type="ECO:0000256" key="2">
    <source>
        <dbReference type="ARBA" id="ARBA00006966"/>
    </source>
</evidence>
<evidence type="ECO:0000256" key="1">
    <source>
        <dbReference type="ARBA" id="ARBA00001933"/>
    </source>
</evidence>
<comment type="cofactor">
    <cofactor evidence="1">
        <name>pyridoxal 5'-phosphate</name>
        <dbReference type="ChEBI" id="CHEBI:597326"/>
    </cofactor>
</comment>
<dbReference type="SUPFAM" id="SSF53383">
    <property type="entry name" value="PLP-dependent transferases"/>
    <property type="match status" value="1"/>
</dbReference>